<evidence type="ECO:0000256" key="6">
    <source>
        <dbReference type="ARBA" id="ARBA00037345"/>
    </source>
</evidence>
<sequence length="316" mass="35748">MSILALFIRRLSRQRPGAGSMAGMHQPSDFQVFRTLDRTSNARLLRSSTLSDGLALAHWYRDEAEILGYSDPGHHTLSLYLQGGWQTFRRDRPGLYGGPDRFCVMPAEHHSDWAVTRGLGFMHLYISPERLAGAAVRTLDCEPRSLQLEERTYIQDEPLAALCRTLERQDWNEPGERLLCTSLAHQAVDHLLLTGCGRRTDVRWQGGLAAHVRRRLADYIESHLEQPLELGSLAELAALSEYHFARMFRVSFGLPPHRYVLERRLARARDLLAYSAQSLQEVSLACGFASPSHFNRRFREAHGATPGQYRAALKGS</sequence>
<evidence type="ECO:0000256" key="1">
    <source>
        <dbReference type="ARBA" id="ARBA00004496"/>
    </source>
</evidence>
<evidence type="ECO:0000259" key="7">
    <source>
        <dbReference type="PROSITE" id="PS01124"/>
    </source>
</evidence>
<dbReference type="Gene3D" id="1.10.10.60">
    <property type="entry name" value="Homeodomain-like"/>
    <property type="match status" value="2"/>
</dbReference>
<dbReference type="PRINTS" id="PR00032">
    <property type="entry name" value="HTHARAC"/>
</dbReference>
<dbReference type="InterPro" id="IPR009057">
    <property type="entry name" value="Homeodomain-like_sf"/>
</dbReference>
<evidence type="ECO:0000256" key="4">
    <source>
        <dbReference type="ARBA" id="ARBA00023159"/>
    </source>
</evidence>
<name>A0A3M5EJI0_PSEAI</name>
<dbReference type="GO" id="GO:0043565">
    <property type="term" value="F:sequence-specific DNA binding"/>
    <property type="evidence" value="ECO:0007669"/>
    <property type="project" value="InterPro"/>
</dbReference>
<keyword evidence="2" id="KW-0805">Transcription regulation</keyword>
<keyword evidence="5" id="KW-0804">Transcription</keyword>
<organism evidence="8 9">
    <name type="scientific">Pseudomonas aeruginosa</name>
    <dbReference type="NCBI Taxonomy" id="287"/>
    <lineage>
        <taxon>Bacteria</taxon>
        <taxon>Pseudomonadati</taxon>
        <taxon>Pseudomonadota</taxon>
        <taxon>Gammaproteobacteria</taxon>
        <taxon>Pseudomonadales</taxon>
        <taxon>Pseudomonadaceae</taxon>
        <taxon>Pseudomonas</taxon>
    </lineage>
</organism>
<comment type="caution">
    <text evidence="8">The sequence shown here is derived from an EMBL/GenBank/DDBJ whole genome shotgun (WGS) entry which is preliminary data.</text>
</comment>
<comment type="subcellular location">
    <subcellularLocation>
        <location evidence="1">Cytoplasm</location>
    </subcellularLocation>
</comment>
<dbReference type="SUPFAM" id="SSF46689">
    <property type="entry name" value="Homeodomain-like"/>
    <property type="match status" value="2"/>
</dbReference>
<dbReference type="InterPro" id="IPR018060">
    <property type="entry name" value="HTH_AraC"/>
</dbReference>
<comment type="function">
    <text evidence="6">Regulatory protein of the TOL plasmid xyl operons. XylS activates the xylXYZLTEGFJQKIH operon required for the degradation of toluene, m-xylene and p-xylene.</text>
</comment>
<evidence type="ECO:0000256" key="2">
    <source>
        <dbReference type="ARBA" id="ARBA00023015"/>
    </source>
</evidence>
<accession>A0A3M5EJI0</accession>
<evidence type="ECO:0000313" key="8">
    <source>
        <dbReference type="EMBL" id="RMS61463.1"/>
    </source>
</evidence>
<dbReference type="Pfam" id="PF12833">
    <property type="entry name" value="HTH_18"/>
    <property type="match status" value="1"/>
</dbReference>
<reference evidence="8 9" key="1">
    <citation type="submission" date="2018-08" db="EMBL/GenBank/DDBJ databases">
        <title>Recombination of ecologically and evolutionarily significant loci maintains genetic cohesion in the Pseudomonas syringae species complex.</title>
        <authorList>
            <person name="Dillon M."/>
            <person name="Thakur S."/>
            <person name="Almeida R.N.D."/>
            <person name="Weir B.S."/>
            <person name="Guttman D.S."/>
        </authorList>
    </citation>
    <scope>NUCLEOTIDE SEQUENCE [LARGE SCALE GENOMIC DNA]</scope>
    <source>
        <strain evidence="8 9">ICMP 7846</strain>
    </source>
</reference>
<evidence type="ECO:0000256" key="5">
    <source>
        <dbReference type="ARBA" id="ARBA00023163"/>
    </source>
</evidence>
<dbReference type="AlphaFoldDB" id="A0A3M5EJI0"/>
<evidence type="ECO:0000313" key="9">
    <source>
        <dbReference type="Proteomes" id="UP000270834"/>
    </source>
</evidence>
<dbReference type="PANTHER" id="PTHR46796:SF6">
    <property type="entry name" value="ARAC SUBFAMILY"/>
    <property type="match status" value="1"/>
</dbReference>
<proteinExistence type="predicted"/>
<keyword evidence="4" id="KW-0010">Activator</keyword>
<keyword evidence="3" id="KW-0238">DNA-binding</keyword>
<evidence type="ECO:0000256" key="3">
    <source>
        <dbReference type="ARBA" id="ARBA00023125"/>
    </source>
</evidence>
<dbReference type="Proteomes" id="UP000270834">
    <property type="component" value="Unassembled WGS sequence"/>
</dbReference>
<dbReference type="PROSITE" id="PS01124">
    <property type="entry name" value="HTH_ARAC_FAMILY_2"/>
    <property type="match status" value="1"/>
</dbReference>
<feature type="domain" description="HTH araC/xylS-type" evidence="7">
    <location>
        <begin position="214"/>
        <end position="312"/>
    </location>
</feature>
<dbReference type="SMART" id="SM00342">
    <property type="entry name" value="HTH_ARAC"/>
    <property type="match status" value="1"/>
</dbReference>
<dbReference type="GO" id="GO:0005737">
    <property type="term" value="C:cytoplasm"/>
    <property type="evidence" value="ECO:0007669"/>
    <property type="project" value="UniProtKB-SubCell"/>
</dbReference>
<dbReference type="PROSITE" id="PS00041">
    <property type="entry name" value="HTH_ARAC_FAMILY_1"/>
    <property type="match status" value="1"/>
</dbReference>
<dbReference type="GO" id="GO:0003700">
    <property type="term" value="F:DNA-binding transcription factor activity"/>
    <property type="evidence" value="ECO:0007669"/>
    <property type="project" value="InterPro"/>
</dbReference>
<protein>
    <recommendedName>
        <fullName evidence="7">HTH araC/xylS-type domain-containing protein</fullName>
    </recommendedName>
</protein>
<dbReference type="GO" id="GO:0009893">
    <property type="term" value="P:positive regulation of metabolic process"/>
    <property type="evidence" value="ECO:0007669"/>
    <property type="project" value="UniProtKB-ARBA"/>
</dbReference>
<gene>
    <name evidence="8" type="ORF">ALP65_00419</name>
</gene>
<dbReference type="InterPro" id="IPR020449">
    <property type="entry name" value="Tscrpt_reg_AraC-type_HTH"/>
</dbReference>
<dbReference type="EMBL" id="RBSQ01000277">
    <property type="protein sequence ID" value="RMS61463.1"/>
    <property type="molecule type" value="Genomic_DNA"/>
</dbReference>
<dbReference type="InterPro" id="IPR018062">
    <property type="entry name" value="HTH_AraC-typ_CS"/>
</dbReference>
<dbReference type="PANTHER" id="PTHR46796">
    <property type="entry name" value="HTH-TYPE TRANSCRIPTIONAL ACTIVATOR RHAS-RELATED"/>
    <property type="match status" value="1"/>
</dbReference>
<dbReference type="InterPro" id="IPR050204">
    <property type="entry name" value="AraC_XylS_family_regulators"/>
</dbReference>